<feature type="transmembrane region" description="Helical" evidence="1">
    <location>
        <begin position="168"/>
        <end position="188"/>
    </location>
</feature>
<dbReference type="GO" id="GO:0016020">
    <property type="term" value="C:membrane"/>
    <property type="evidence" value="ECO:0007669"/>
    <property type="project" value="TreeGrafter"/>
</dbReference>
<keyword evidence="1" id="KW-0812">Transmembrane</keyword>
<dbReference type="PANTHER" id="PTHR23028:SF53">
    <property type="entry name" value="ACYL_TRANSF_3 DOMAIN-CONTAINING PROTEIN"/>
    <property type="match status" value="1"/>
</dbReference>
<keyword evidence="1" id="KW-0472">Membrane</keyword>
<dbReference type="GO" id="GO:0009103">
    <property type="term" value="P:lipopolysaccharide biosynthetic process"/>
    <property type="evidence" value="ECO:0007669"/>
    <property type="project" value="TreeGrafter"/>
</dbReference>
<keyword evidence="3" id="KW-0012">Acyltransferase</keyword>
<feature type="transmembrane region" description="Helical" evidence="1">
    <location>
        <begin position="277"/>
        <end position="299"/>
    </location>
</feature>
<dbReference type="EMBL" id="CP108195">
    <property type="protein sequence ID" value="WTS16854.1"/>
    <property type="molecule type" value="Genomic_DNA"/>
</dbReference>
<feature type="transmembrane region" description="Helical" evidence="1">
    <location>
        <begin position="80"/>
        <end position="101"/>
    </location>
</feature>
<organism evidence="3">
    <name type="scientific">Streptomyces sp. NBC_00119</name>
    <dbReference type="NCBI Taxonomy" id="2975659"/>
    <lineage>
        <taxon>Bacteria</taxon>
        <taxon>Bacillati</taxon>
        <taxon>Actinomycetota</taxon>
        <taxon>Actinomycetes</taxon>
        <taxon>Kitasatosporales</taxon>
        <taxon>Streptomycetaceae</taxon>
        <taxon>Streptomyces</taxon>
    </lineage>
</organism>
<feature type="transmembrane region" description="Helical" evidence="1">
    <location>
        <begin position="306"/>
        <end position="323"/>
    </location>
</feature>
<feature type="transmembrane region" description="Helical" evidence="1">
    <location>
        <begin position="195"/>
        <end position="217"/>
    </location>
</feature>
<evidence type="ECO:0000313" key="3">
    <source>
        <dbReference type="EMBL" id="WTS16854.1"/>
    </source>
</evidence>
<dbReference type="AlphaFoldDB" id="A0AAU1UIV5"/>
<evidence type="ECO:0000259" key="2">
    <source>
        <dbReference type="Pfam" id="PF01757"/>
    </source>
</evidence>
<dbReference type="InterPro" id="IPR050879">
    <property type="entry name" value="Acyltransferase_3"/>
</dbReference>
<reference evidence="3" key="1">
    <citation type="submission" date="2022-10" db="EMBL/GenBank/DDBJ databases">
        <title>The complete genomes of actinobacterial strains from the NBC collection.</title>
        <authorList>
            <person name="Joergensen T.S."/>
            <person name="Alvarez Arevalo M."/>
            <person name="Sterndorff E.B."/>
            <person name="Faurdal D."/>
            <person name="Vuksanovic O."/>
            <person name="Mourched A.-S."/>
            <person name="Charusanti P."/>
            <person name="Shaw S."/>
            <person name="Blin K."/>
            <person name="Weber T."/>
        </authorList>
    </citation>
    <scope>NUCLEOTIDE SEQUENCE</scope>
    <source>
        <strain evidence="3">NBC_00119</strain>
    </source>
</reference>
<dbReference type="InterPro" id="IPR002656">
    <property type="entry name" value="Acyl_transf_3_dom"/>
</dbReference>
<gene>
    <name evidence="3" type="ORF">OHU69_40835</name>
</gene>
<feature type="transmembrane region" description="Helical" evidence="1">
    <location>
        <begin position="43"/>
        <end position="60"/>
    </location>
</feature>
<keyword evidence="3" id="KW-0808">Transferase</keyword>
<feature type="domain" description="Acyltransferase 3" evidence="2">
    <location>
        <begin position="37"/>
        <end position="356"/>
    </location>
</feature>
<protein>
    <submittedName>
        <fullName evidence="3">Acyltransferase</fullName>
    </submittedName>
</protein>
<dbReference type="PANTHER" id="PTHR23028">
    <property type="entry name" value="ACETYLTRANSFERASE"/>
    <property type="match status" value="1"/>
</dbReference>
<dbReference type="Pfam" id="PF01757">
    <property type="entry name" value="Acyl_transf_3"/>
    <property type="match status" value="1"/>
</dbReference>
<accession>A0AAU1UIV5</accession>
<evidence type="ECO:0000256" key="1">
    <source>
        <dbReference type="SAM" id="Phobius"/>
    </source>
</evidence>
<feature type="transmembrane region" description="Helical" evidence="1">
    <location>
        <begin position="343"/>
        <end position="362"/>
    </location>
</feature>
<sequence length="380" mass="42772">MSTADYRHAPPARITRRLHRYLDPPECVSPVGRRLFAVDGLRLVAALLVVAYHFVASGAGSTRGAWGMPTTKVFPAAHHLAQYGYLGVEIFFAVSGFAICLSGWGRTMRQFAASRISRLYPAYWLGVLATTAVLTLSPTVNEPKSHRAVLVNLTMLERPLGVSEVSGVYWTLWSEIRFYLLFAVVLLFGATYRRVLLFCLAWTLVSIPAELSGSASWDAVFEPSYSQPFIMGVCLYLIRRFGSRAETWAVFGFSWLVEVHELARRSTWTSNALGWHVSWFGSVAVFTVLLTLLVLCVIGPLARLDVRWLSTAGAMTYPLYVLHDEIGYTAIRAFRHDVPRWPLLIALLVVLLALSHAVARWVEKPVDRRLRRFLETARRR</sequence>
<proteinExistence type="predicted"/>
<feature type="transmembrane region" description="Helical" evidence="1">
    <location>
        <begin position="122"/>
        <end position="140"/>
    </location>
</feature>
<dbReference type="GO" id="GO:0016747">
    <property type="term" value="F:acyltransferase activity, transferring groups other than amino-acyl groups"/>
    <property type="evidence" value="ECO:0007669"/>
    <property type="project" value="InterPro"/>
</dbReference>
<keyword evidence="1" id="KW-1133">Transmembrane helix</keyword>
<name>A0AAU1UIV5_9ACTN</name>